<accession>A0A9Q0RTW8</accession>
<dbReference type="InterPro" id="IPR033122">
    <property type="entry name" value="LETM1-like_RBD"/>
</dbReference>
<evidence type="ECO:0000313" key="10">
    <source>
        <dbReference type="EMBL" id="KAJ6618101.1"/>
    </source>
</evidence>
<gene>
    <name evidence="10" type="primary">letmd1</name>
    <name evidence="10" type="ORF">Bhyg_17463</name>
</gene>
<name>A0A9Q0RTW8_9DIPT</name>
<evidence type="ECO:0000313" key="11">
    <source>
        <dbReference type="Proteomes" id="UP001151699"/>
    </source>
</evidence>
<organism evidence="10 11">
    <name type="scientific">Pseudolycoriella hygida</name>
    <dbReference type="NCBI Taxonomy" id="35572"/>
    <lineage>
        <taxon>Eukaryota</taxon>
        <taxon>Metazoa</taxon>
        <taxon>Ecdysozoa</taxon>
        <taxon>Arthropoda</taxon>
        <taxon>Hexapoda</taxon>
        <taxon>Insecta</taxon>
        <taxon>Pterygota</taxon>
        <taxon>Neoptera</taxon>
        <taxon>Endopterygota</taxon>
        <taxon>Diptera</taxon>
        <taxon>Nematocera</taxon>
        <taxon>Sciaroidea</taxon>
        <taxon>Sciaridae</taxon>
        <taxon>Pseudolycoriella</taxon>
    </lineage>
</organism>
<keyword evidence="6 8" id="KW-0472">Membrane</keyword>
<reference evidence="10" key="1">
    <citation type="submission" date="2022-07" db="EMBL/GenBank/DDBJ databases">
        <authorList>
            <person name="Trinca V."/>
            <person name="Uliana J.V.C."/>
            <person name="Torres T.T."/>
            <person name="Ward R.J."/>
            <person name="Monesi N."/>
        </authorList>
    </citation>
    <scope>NUCLEOTIDE SEQUENCE</scope>
    <source>
        <strain evidence="10">HSMRA1968</strain>
        <tissue evidence="10">Whole embryos</tissue>
    </source>
</reference>
<feature type="domain" description="Letm1 RBD" evidence="9">
    <location>
        <begin position="176"/>
        <end position="358"/>
    </location>
</feature>
<dbReference type="EMBL" id="WJQU01004240">
    <property type="protein sequence ID" value="KAJ6618101.1"/>
    <property type="molecule type" value="Genomic_DNA"/>
</dbReference>
<evidence type="ECO:0000256" key="2">
    <source>
        <dbReference type="ARBA" id="ARBA00022692"/>
    </source>
</evidence>
<dbReference type="GO" id="GO:0030003">
    <property type="term" value="P:intracellular monoatomic cation homeostasis"/>
    <property type="evidence" value="ECO:0007669"/>
    <property type="project" value="TreeGrafter"/>
</dbReference>
<feature type="transmembrane region" description="Helical" evidence="8">
    <location>
        <begin position="135"/>
        <end position="155"/>
    </location>
</feature>
<comment type="caution">
    <text evidence="10">The sequence shown here is derived from an EMBL/GenBank/DDBJ whole genome shotgun (WGS) entry which is preliminary data.</text>
</comment>
<proteinExistence type="predicted"/>
<evidence type="ECO:0000256" key="4">
    <source>
        <dbReference type="ARBA" id="ARBA00022989"/>
    </source>
</evidence>
<evidence type="ECO:0000256" key="3">
    <source>
        <dbReference type="ARBA" id="ARBA00022792"/>
    </source>
</evidence>
<keyword evidence="3" id="KW-0999">Mitochondrion inner membrane</keyword>
<dbReference type="OrthoDB" id="73691at2759"/>
<evidence type="ECO:0000256" key="6">
    <source>
        <dbReference type="ARBA" id="ARBA00023136"/>
    </source>
</evidence>
<comment type="subcellular location">
    <subcellularLocation>
        <location evidence="1">Mitochondrion inner membrane</location>
        <topology evidence="1">Single-pass membrane protein</topology>
    </subcellularLocation>
</comment>
<evidence type="ECO:0000256" key="5">
    <source>
        <dbReference type="ARBA" id="ARBA00023128"/>
    </source>
</evidence>
<evidence type="ECO:0000256" key="7">
    <source>
        <dbReference type="PROSITE-ProRule" id="PRU01094"/>
    </source>
</evidence>
<dbReference type="PROSITE" id="PS51758">
    <property type="entry name" value="LETM1_RBD"/>
    <property type="match status" value="1"/>
</dbReference>
<evidence type="ECO:0000256" key="8">
    <source>
        <dbReference type="SAM" id="Phobius"/>
    </source>
</evidence>
<dbReference type="Proteomes" id="UP001151699">
    <property type="component" value="Unassembled WGS sequence"/>
</dbReference>
<protein>
    <submittedName>
        <fullName evidence="10">LETM1 domain-containing protein 1</fullName>
    </submittedName>
</protein>
<dbReference type="GO" id="GO:0005743">
    <property type="term" value="C:mitochondrial inner membrane"/>
    <property type="evidence" value="ECO:0007669"/>
    <property type="project" value="UniProtKB-SubCell"/>
</dbReference>
<dbReference type="InterPro" id="IPR044202">
    <property type="entry name" value="LETM1/MDM38-like"/>
</dbReference>
<evidence type="ECO:0000259" key="9">
    <source>
        <dbReference type="PROSITE" id="PS51758"/>
    </source>
</evidence>
<dbReference type="GO" id="GO:0043022">
    <property type="term" value="F:ribosome binding"/>
    <property type="evidence" value="ECO:0007669"/>
    <property type="project" value="InterPro"/>
</dbReference>
<dbReference type="AlphaFoldDB" id="A0A9Q0RTW8"/>
<dbReference type="Pfam" id="PF07766">
    <property type="entry name" value="LETM1_RBD"/>
    <property type="match status" value="1"/>
</dbReference>
<evidence type="ECO:0000256" key="1">
    <source>
        <dbReference type="ARBA" id="ARBA00004434"/>
    </source>
</evidence>
<keyword evidence="2 8" id="KW-0812">Transmembrane</keyword>
<keyword evidence="11" id="KW-1185">Reference proteome</keyword>
<dbReference type="PANTHER" id="PTHR14009">
    <property type="entry name" value="LEUCINE ZIPPER-EF-HAND CONTAINING TRANSMEMBRANE PROTEIN"/>
    <property type="match status" value="1"/>
</dbReference>
<sequence>MALTTIMGTMRRTYFVEHSYISRKFYATKADDKRPGTQSTLSRQNIKQNVEGYFLTKFIDYVKNYEMVLEKKFPAAMNVYRTFVIGMKDLYSDLKQYVKVYKIANTSTLHLRALTRKELELYYQIPKDMKKVAPVFLLSALPLANYVIFPLAYMYPRKFLSTQFWSIQQRSQFQTEFLRERLQYNMRVFRFMQTKLDESKNDTQYKELKKVLGMLGSGLHPSVVQLLEIHEIFSRPPFSLESLPGHHLKNLCGLHGIHNGWRKRLRLAEHAFVIHHMDLAIRREGGVHNLSQDALIYACYLRGLNPTNLSTDMMVDWLKQWVDVSLMIDGNNVSLFLHLPILIAYNYPNNWILLYNKS</sequence>
<dbReference type="PANTHER" id="PTHR14009:SF13">
    <property type="entry name" value="LETM1 DOMAIN-CONTAINING PROTEIN 1"/>
    <property type="match status" value="1"/>
</dbReference>
<keyword evidence="4 8" id="KW-1133">Transmembrane helix</keyword>
<keyword evidence="5 7" id="KW-0496">Mitochondrion</keyword>